<dbReference type="PANTHER" id="PTHR45436">
    <property type="entry name" value="SENSOR HISTIDINE KINASE YKOH"/>
    <property type="match status" value="1"/>
</dbReference>
<dbReference type="InterPro" id="IPR003661">
    <property type="entry name" value="HisK_dim/P_dom"/>
</dbReference>
<dbReference type="Pfam" id="PF02518">
    <property type="entry name" value="HATPase_c"/>
    <property type="match status" value="1"/>
</dbReference>
<dbReference type="Proteomes" id="UP001206128">
    <property type="component" value="Unassembled WGS sequence"/>
</dbReference>
<dbReference type="SUPFAM" id="SSF55874">
    <property type="entry name" value="ATPase domain of HSP90 chaperone/DNA topoisomerase II/histidine kinase"/>
    <property type="match status" value="1"/>
</dbReference>
<proteinExistence type="predicted"/>
<dbReference type="PRINTS" id="PR00344">
    <property type="entry name" value="BCTRLSENSOR"/>
</dbReference>
<dbReference type="Gene3D" id="6.10.340.10">
    <property type="match status" value="1"/>
</dbReference>
<evidence type="ECO:0000313" key="16">
    <source>
        <dbReference type="Proteomes" id="UP001206128"/>
    </source>
</evidence>
<evidence type="ECO:0000256" key="8">
    <source>
        <dbReference type="ARBA" id="ARBA00022989"/>
    </source>
</evidence>
<comment type="caution">
    <text evidence="15">The sequence shown here is derived from an EMBL/GenBank/DDBJ whole genome shotgun (WGS) entry which is preliminary data.</text>
</comment>
<evidence type="ECO:0000256" key="4">
    <source>
        <dbReference type="ARBA" id="ARBA00022553"/>
    </source>
</evidence>
<evidence type="ECO:0000256" key="9">
    <source>
        <dbReference type="ARBA" id="ARBA00023012"/>
    </source>
</evidence>
<dbReference type="EMBL" id="JAMTCK010000005">
    <property type="protein sequence ID" value="MCP2165638.1"/>
    <property type="molecule type" value="Genomic_DNA"/>
</dbReference>
<keyword evidence="11" id="KW-0175">Coiled coil</keyword>
<keyword evidence="10 12" id="KW-0472">Membrane</keyword>
<dbReference type="InterPro" id="IPR003594">
    <property type="entry name" value="HATPase_dom"/>
</dbReference>
<dbReference type="PROSITE" id="PS51257">
    <property type="entry name" value="PROKAR_LIPOPROTEIN"/>
    <property type="match status" value="1"/>
</dbReference>
<dbReference type="SMART" id="SM00387">
    <property type="entry name" value="HATPase_c"/>
    <property type="match status" value="1"/>
</dbReference>
<keyword evidence="6 12" id="KW-0812">Transmembrane</keyword>
<comment type="catalytic activity">
    <reaction evidence="1">
        <text>ATP + protein L-histidine = ADP + protein N-phospho-L-histidine.</text>
        <dbReference type="EC" id="2.7.13.3"/>
    </reaction>
</comment>
<dbReference type="InterPro" id="IPR003660">
    <property type="entry name" value="HAMP_dom"/>
</dbReference>
<dbReference type="PROSITE" id="PS50109">
    <property type="entry name" value="HIS_KIN"/>
    <property type="match status" value="1"/>
</dbReference>
<keyword evidence="4" id="KW-0597">Phosphoprotein</keyword>
<dbReference type="EC" id="2.7.13.3" evidence="3"/>
<dbReference type="InterPro" id="IPR005467">
    <property type="entry name" value="His_kinase_dom"/>
</dbReference>
<dbReference type="Pfam" id="PF00512">
    <property type="entry name" value="HisKA"/>
    <property type="match status" value="1"/>
</dbReference>
<keyword evidence="9" id="KW-0902">Two-component regulatory system</keyword>
<evidence type="ECO:0000313" key="15">
    <source>
        <dbReference type="EMBL" id="MCP2165638.1"/>
    </source>
</evidence>
<evidence type="ECO:0000259" key="14">
    <source>
        <dbReference type="PROSITE" id="PS50885"/>
    </source>
</evidence>
<keyword evidence="16" id="KW-1185">Reference proteome</keyword>
<evidence type="ECO:0000259" key="13">
    <source>
        <dbReference type="PROSITE" id="PS50109"/>
    </source>
</evidence>
<dbReference type="InterPro" id="IPR036097">
    <property type="entry name" value="HisK_dim/P_sf"/>
</dbReference>
<evidence type="ECO:0000256" key="11">
    <source>
        <dbReference type="SAM" id="Coils"/>
    </source>
</evidence>
<dbReference type="Pfam" id="PF00672">
    <property type="entry name" value="HAMP"/>
    <property type="match status" value="1"/>
</dbReference>
<evidence type="ECO:0000256" key="7">
    <source>
        <dbReference type="ARBA" id="ARBA00022777"/>
    </source>
</evidence>
<dbReference type="Gene3D" id="1.10.287.130">
    <property type="match status" value="1"/>
</dbReference>
<accession>A0AAE3KKP5</accession>
<sequence length="481" mass="50850">MIGGPRRLRAWWLRRSLRYRITVAATGVTLACLLALTSAVASFGGAIFVDAVDGELGTALTRASTQVAQGRPVDREGQGIQLRVLDTAGAPADGGDPVELSPGEVRQLKAGDKVLQLTGDPPHRWLGQVVYDPTGLPRLVVAGMALVGYVPAVGQVTRWLAVAALVGAAFVGTATWLAARSALRPVERMRAAAGELPAGRRLPVPEAKDELRALAEALNALLARRDEATERLRRFTGDAAHELRSPVASVRAQAEVAVMHPDPEFAQEVLQAVAEESERLSDLLDALLTLSRSDAEELVPGAARPGLDPGQPTGRPLVAGPAGANRVVSGQVVAGQPVDVVLVAQAAIDRMADAGPPVRLDAPLNACLVWAPQAEVDLVVDNLLRNAARYARALIRVSVLPAGREVRLLVDDDGHGIPAEHRERVFDRFYRVEADRGRGSGGFGLGLALVAATVRRRGGRVWAAASPEGGARVEARWPAVR</sequence>
<dbReference type="PROSITE" id="PS50885">
    <property type="entry name" value="HAMP"/>
    <property type="match status" value="1"/>
</dbReference>
<protein>
    <recommendedName>
        <fullName evidence="3">histidine kinase</fullName>
        <ecNumber evidence="3">2.7.13.3</ecNumber>
    </recommendedName>
</protein>
<evidence type="ECO:0000256" key="10">
    <source>
        <dbReference type="ARBA" id="ARBA00023136"/>
    </source>
</evidence>
<name>A0AAE3KKP5_9PSEU</name>
<dbReference type="AlphaFoldDB" id="A0AAE3KKP5"/>
<evidence type="ECO:0000256" key="3">
    <source>
        <dbReference type="ARBA" id="ARBA00012438"/>
    </source>
</evidence>
<comment type="subcellular location">
    <subcellularLocation>
        <location evidence="2">Cell membrane</location>
    </subcellularLocation>
</comment>
<gene>
    <name evidence="15" type="ORF">LX83_002496</name>
</gene>
<keyword evidence="5" id="KW-0808">Transferase</keyword>
<dbReference type="SUPFAM" id="SSF47384">
    <property type="entry name" value="Homodimeric domain of signal transducing histidine kinase"/>
    <property type="match status" value="1"/>
</dbReference>
<evidence type="ECO:0000256" key="12">
    <source>
        <dbReference type="SAM" id="Phobius"/>
    </source>
</evidence>
<dbReference type="InterPro" id="IPR004358">
    <property type="entry name" value="Sig_transdc_His_kin-like_C"/>
</dbReference>
<reference evidence="15" key="1">
    <citation type="submission" date="2022-06" db="EMBL/GenBank/DDBJ databases">
        <title>Genomic Encyclopedia of Archaeal and Bacterial Type Strains, Phase II (KMG-II): from individual species to whole genera.</title>
        <authorList>
            <person name="Goeker M."/>
        </authorList>
    </citation>
    <scope>NUCLEOTIDE SEQUENCE</scope>
    <source>
        <strain evidence="15">DSM 43935</strain>
    </source>
</reference>
<feature type="domain" description="Histidine kinase" evidence="13">
    <location>
        <begin position="238"/>
        <end position="481"/>
    </location>
</feature>
<dbReference type="PANTHER" id="PTHR45436:SF5">
    <property type="entry name" value="SENSOR HISTIDINE KINASE TRCS"/>
    <property type="match status" value="1"/>
</dbReference>
<dbReference type="GO" id="GO:0000155">
    <property type="term" value="F:phosphorelay sensor kinase activity"/>
    <property type="evidence" value="ECO:0007669"/>
    <property type="project" value="InterPro"/>
</dbReference>
<feature type="domain" description="HAMP" evidence="14">
    <location>
        <begin position="180"/>
        <end position="230"/>
    </location>
</feature>
<dbReference type="GO" id="GO:0005886">
    <property type="term" value="C:plasma membrane"/>
    <property type="evidence" value="ECO:0007669"/>
    <property type="project" value="UniProtKB-SubCell"/>
</dbReference>
<evidence type="ECO:0000256" key="5">
    <source>
        <dbReference type="ARBA" id="ARBA00022679"/>
    </source>
</evidence>
<keyword evidence="7 15" id="KW-0418">Kinase</keyword>
<organism evidence="15 16">
    <name type="scientific">Goodfellowiella coeruleoviolacea</name>
    <dbReference type="NCBI Taxonomy" id="334858"/>
    <lineage>
        <taxon>Bacteria</taxon>
        <taxon>Bacillati</taxon>
        <taxon>Actinomycetota</taxon>
        <taxon>Actinomycetes</taxon>
        <taxon>Pseudonocardiales</taxon>
        <taxon>Pseudonocardiaceae</taxon>
        <taxon>Goodfellowiella</taxon>
    </lineage>
</organism>
<keyword evidence="8 12" id="KW-1133">Transmembrane helix</keyword>
<feature type="transmembrane region" description="Helical" evidence="12">
    <location>
        <begin position="159"/>
        <end position="179"/>
    </location>
</feature>
<dbReference type="InterPro" id="IPR050428">
    <property type="entry name" value="TCS_sensor_his_kinase"/>
</dbReference>
<dbReference type="Gene3D" id="3.30.565.10">
    <property type="entry name" value="Histidine kinase-like ATPase, C-terminal domain"/>
    <property type="match status" value="1"/>
</dbReference>
<dbReference type="InterPro" id="IPR036890">
    <property type="entry name" value="HATPase_C_sf"/>
</dbReference>
<dbReference type="RefSeq" id="WP_253770633.1">
    <property type="nucleotide sequence ID" value="NZ_JAMTCK010000005.1"/>
</dbReference>
<feature type="coiled-coil region" evidence="11">
    <location>
        <begin position="204"/>
        <end position="238"/>
    </location>
</feature>
<dbReference type="SMART" id="SM00388">
    <property type="entry name" value="HisKA"/>
    <property type="match status" value="1"/>
</dbReference>
<feature type="transmembrane region" description="Helical" evidence="12">
    <location>
        <begin position="21"/>
        <end position="49"/>
    </location>
</feature>
<evidence type="ECO:0000256" key="6">
    <source>
        <dbReference type="ARBA" id="ARBA00022692"/>
    </source>
</evidence>
<evidence type="ECO:0000256" key="2">
    <source>
        <dbReference type="ARBA" id="ARBA00004236"/>
    </source>
</evidence>
<dbReference type="CDD" id="cd00082">
    <property type="entry name" value="HisKA"/>
    <property type="match status" value="1"/>
</dbReference>
<evidence type="ECO:0000256" key="1">
    <source>
        <dbReference type="ARBA" id="ARBA00000085"/>
    </source>
</evidence>